<sequence>MVGIQRLIKHDDGTVQEVSITKEGWIKESYYKPQAGKAKQPPDAESSPYGSGVLPQRDIFYKQASWPQLIFYLTFWGSYLALLITLAVPLSPYRIQRSFQLIMGPNSYPIHCNRAPPTEYVRRCFTTFFCNSNIDMPVIKSPNMTFYPNFTSEYGTPADYSTALFWATSYLNNPACTNFTVMFSDNTTNSQNATINSLVARDHMLEGIFILKHNCHPEAVSLSKSRCGAYRWKFVDLYDTSQLDNSTCNFNWTQLNISAVNIVKGPECVPREQPDADVYAGLFLTLDEVSISE</sequence>
<keyword evidence="1" id="KW-0812">Transmembrane</keyword>
<proteinExistence type="predicted"/>
<evidence type="ECO:0000313" key="2">
    <source>
        <dbReference type="EMBL" id="QQD77958.1"/>
    </source>
</evidence>
<name>A0A7T5BMF8_9GAMA</name>
<keyword evidence="1" id="KW-1133">Transmembrane helix</keyword>
<dbReference type="EMBL" id="MT821904">
    <property type="protein sequence ID" value="QQD77958.1"/>
    <property type="molecule type" value="Genomic_DNA"/>
</dbReference>
<gene>
    <name evidence="2" type="primary">ORF27</name>
</gene>
<dbReference type="Pfam" id="PF25730">
    <property type="entry name" value="Herpes_BDLF2"/>
    <property type="match status" value="1"/>
</dbReference>
<evidence type="ECO:0000256" key="1">
    <source>
        <dbReference type="SAM" id="Phobius"/>
    </source>
</evidence>
<reference evidence="2" key="1">
    <citation type="journal article" date="2020" name="Vet Sci">
        <title>Field Observations and Genetic Characterization of Sheep-Associated Malignant Catarrhal Fever in Egypt, 2018.</title>
        <authorList>
            <person name="Abd El Rahman S."/>
            <person name="Ateya A."/>
            <person name="El-Beskawy M."/>
            <person name="Wernike K."/>
            <person name="Hoffmann B."/>
            <person name="Eschbaumer M."/>
        </authorList>
    </citation>
    <scope>NUCLEOTIDE SEQUENCE</scope>
    <source>
        <strain evidence="2">MCF_ORF27_Eg/2018</strain>
    </source>
</reference>
<accession>A0A7T5BMF8</accession>
<protein>
    <submittedName>
        <fullName evidence="2">ORF27</fullName>
    </submittedName>
</protein>
<organism evidence="2">
    <name type="scientific">Ovine gammaherpesvirus 2</name>
    <dbReference type="NCBI Taxonomy" id="10398"/>
    <lineage>
        <taxon>Viruses</taxon>
        <taxon>Duplodnaviria</taxon>
        <taxon>Heunggongvirae</taxon>
        <taxon>Peploviricota</taxon>
        <taxon>Herviviricetes</taxon>
        <taxon>Herpesvirales</taxon>
        <taxon>Orthoherpesviridae</taxon>
        <taxon>Gammaherpesvirinae</taxon>
        <taxon>Macavirus</taxon>
        <taxon>Macavirus ovinegamma2</taxon>
    </lineage>
</organism>
<keyword evidence="1" id="KW-0472">Membrane</keyword>
<feature type="transmembrane region" description="Helical" evidence="1">
    <location>
        <begin position="69"/>
        <end position="90"/>
    </location>
</feature>
<dbReference type="InterPro" id="IPR057861">
    <property type="entry name" value="BDLF2/ORF27-like"/>
</dbReference>